<evidence type="ECO:0000256" key="4">
    <source>
        <dbReference type="SAM" id="MobiDB-lite"/>
    </source>
</evidence>
<feature type="domain" description="EF-hand" evidence="5">
    <location>
        <begin position="223"/>
        <end position="258"/>
    </location>
</feature>
<dbReference type="SMART" id="SM00054">
    <property type="entry name" value="EFh"/>
    <property type="match status" value="4"/>
</dbReference>
<dbReference type="InterPro" id="IPR018247">
    <property type="entry name" value="EF_Hand_1_Ca_BS"/>
</dbReference>
<keyword evidence="2" id="KW-0106">Calcium</keyword>
<feature type="domain" description="EF-hand" evidence="5">
    <location>
        <begin position="149"/>
        <end position="184"/>
    </location>
</feature>
<reference evidence="6" key="2">
    <citation type="submission" date="2020-11" db="EMBL/GenBank/DDBJ databases">
        <authorList>
            <person name="McCartney M.A."/>
            <person name="Auch B."/>
            <person name="Kono T."/>
            <person name="Mallez S."/>
            <person name="Becker A."/>
            <person name="Gohl D.M."/>
            <person name="Silverstein K.A.T."/>
            <person name="Koren S."/>
            <person name="Bechman K.B."/>
            <person name="Herman A."/>
            <person name="Abrahante J.E."/>
            <person name="Garbe J."/>
        </authorList>
    </citation>
    <scope>NUCLEOTIDE SEQUENCE</scope>
    <source>
        <strain evidence="6">Duluth1</strain>
        <tissue evidence="6">Whole animal</tissue>
    </source>
</reference>
<feature type="region of interest" description="Disordered" evidence="4">
    <location>
        <begin position="1"/>
        <end position="22"/>
    </location>
</feature>
<dbReference type="SUPFAM" id="SSF47473">
    <property type="entry name" value="EF-hand"/>
    <property type="match status" value="1"/>
</dbReference>
<evidence type="ECO:0000256" key="3">
    <source>
        <dbReference type="ARBA" id="ARBA00023179"/>
    </source>
</evidence>
<dbReference type="FunFam" id="1.10.238.10:FF:000001">
    <property type="entry name" value="Calmodulin 1"/>
    <property type="match status" value="1"/>
</dbReference>
<dbReference type="Pfam" id="PF13499">
    <property type="entry name" value="EF-hand_7"/>
    <property type="match status" value="2"/>
</dbReference>
<keyword evidence="1" id="KW-0677">Repeat</keyword>
<proteinExistence type="predicted"/>
<reference evidence="6" key="1">
    <citation type="journal article" date="2019" name="bioRxiv">
        <title>The Genome of the Zebra Mussel, Dreissena polymorpha: A Resource for Invasive Species Research.</title>
        <authorList>
            <person name="McCartney M.A."/>
            <person name="Auch B."/>
            <person name="Kono T."/>
            <person name="Mallez S."/>
            <person name="Zhang Y."/>
            <person name="Obille A."/>
            <person name="Becker A."/>
            <person name="Abrahante J.E."/>
            <person name="Garbe J."/>
            <person name="Badalamenti J.P."/>
            <person name="Herman A."/>
            <person name="Mangelson H."/>
            <person name="Liachko I."/>
            <person name="Sullivan S."/>
            <person name="Sone E.D."/>
            <person name="Koren S."/>
            <person name="Silverstein K.A.T."/>
            <person name="Beckman K.B."/>
            <person name="Gohl D.M."/>
        </authorList>
    </citation>
    <scope>NUCLEOTIDE SEQUENCE</scope>
    <source>
        <strain evidence="6">Duluth1</strain>
        <tissue evidence="6">Whole animal</tissue>
    </source>
</reference>
<evidence type="ECO:0000313" key="7">
    <source>
        <dbReference type="Proteomes" id="UP000828390"/>
    </source>
</evidence>
<keyword evidence="3" id="KW-0514">Muscle protein</keyword>
<dbReference type="PROSITE" id="PS50222">
    <property type="entry name" value="EF_HAND_2"/>
    <property type="match status" value="4"/>
</dbReference>
<dbReference type="Proteomes" id="UP000828390">
    <property type="component" value="Unassembled WGS sequence"/>
</dbReference>
<dbReference type="GO" id="GO:0005509">
    <property type="term" value="F:calcium ion binding"/>
    <property type="evidence" value="ECO:0007669"/>
    <property type="project" value="InterPro"/>
</dbReference>
<gene>
    <name evidence="6" type="ORF">DPMN_182946</name>
</gene>
<accession>A0A9D4DHB7</accession>
<evidence type="ECO:0000256" key="1">
    <source>
        <dbReference type="ARBA" id="ARBA00022737"/>
    </source>
</evidence>
<dbReference type="CDD" id="cd00051">
    <property type="entry name" value="EFh"/>
    <property type="match status" value="1"/>
</dbReference>
<sequence length="258" mass="29687">MNKVGRSHPVGAGSVRKSRGEVVESKRLNGSMAHKEVKNGIEEQKLSANDNDDDIIEHYLMNSFDQSAMRKIADDDAMPLDVETELRKYNQRETDYLMRVDDCLTKDPSLREDQVKLILQSFSVLDENGDGRISKTEIARAYRLAGFNPTKPELEQIVKEHDANDDGYIDFEEYFNVMRSKMIKVDFEKDRMKTAFKVLDVNNDGFISVEELRNALSRTGDHFTDREIDEILRLADKNNDGRIDYNEFVDADLCKSVF</sequence>
<dbReference type="PANTHER" id="PTHR23048">
    <property type="entry name" value="MYOSIN LIGHT CHAIN 1, 3"/>
    <property type="match status" value="1"/>
</dbReference>
<protein>
    <recommendedName>
        <fullName evidence="5">EF-hand domain-containing protein</fullName>
    </recommendedName>
</protein>
<dbReference type="InterPro" id="IPR050230">
    <property type="entry name" value="CALM/Myosin/TropC-like"/>
</dbReference>
<dbReference type="AlphaFoldDB" id="A0A9D4DHB7"/>
<dbReference type="InterPro" id="IPR011992">
    <property type="entry name" value="EF-hand-dom_pair"/>
</dbReference>
<comment type="caution">
    <text evidence="6">The sequence shown here is derived from an EMBL/GenBank/DDBJ whole genome shotgun (WGS) entry which is preliminary data.</text>
</comment>
<organism evidence="6 7">
    <name type="scientific">Dreissena polymorpha</name>
    <name type="common">Zebra mussel</name>
    <name type="synonym">Mytilus polymorpha</name>
    <dbReference type="NCBI Taxonomy" id="45954"/>
    <lineage>
        <taxon>Eukaryota</taxon>
        <taxon>Metazoa</taxon>
        <taxon>Spiralia</taxon>
        <taxon>Lophotrochozoa</taxon>
        <taxon>Mollusca</taxon>
        <taxon>Bivalvia</taxon>
        <taxon>Autobranchia</taxon>
        <taxon>Heteroconchia</taxon>
        <taxon>Euheterodonta</taxon>
        <taxon>Imparidentia</taxon>
        <taxon>Neoheterodontei</taxon>
        <taxon>Myida</taxon>
        <taxon>Dreissenoidea</taxon>
        <taxon>Dreissenidae</taxon>
        <taxon>Dreissena</taxon>
    </lineage>
</organism>
<dbReference type="InterPro" id="IPR002048">
    <property type="entry name" value="EF_hand_dom"/>
</dbReference>
<feature type="domain" description="EF-hand" evidence="5">
    <location>
        <begin position="113"/>
        <end position="148"/>
    </location>
</feature>
<dbReference type="Gene3D" id="1.10.238.10">
    <property type="entry name" value="EF-hand"/>
    <property type="match status" value="2"/>
</dbReference>
<dbReference type="PANTHER" id="PTHR23048:SF0">
    <property type="entry name" value="CALMODULIN LIKE 3"/>
    <property type="match status" value="1"/>
</dbReference>
<evidence type="ECO:0000259" key="5">
    <source>
        <dbReference type="PROSITE" id="PS50222"/>
    </source>
</evidence>
<dbReference type="EMBL" id="JAIWYP010000010">
    <property type="protein sequence ID" value="KAH3748500.1"/>
    <property type="molecule type" value="Genomic_DNA"/>
</dbReference>
<name>A0A9D4DHB7_DREPO</name>
<keyword evidence="7" id="KW-1185">Reference proteome</keyword>
<dbReference type="GO" id="GO:0016460">
    <property type="term" value="C:myosin II complex"/>
    <property type="evidence" value="ECO:0007669"/>
    <property type="project" value="TreeGrafter"/>
</dbReference>
<feature type="domain" description="EF-hand" evidence="5">
    <location>
        <begin position="187"/>
        <end position="222"/>
    </location>
</feature>
<dbReference type="PROSITE" id="PS00018">
    <property type="entry name" value="EF_HAND_1"/>
    <property type="match status" value="4"/>
</dbReference>
<evidence type="ECO:0000256" key="2">
    <source>
        <dbReference type="ARBA" id="ARBA00022837"/>
    </source>
</evidence>
<dbReference type="OrthoDB" id="26525at2759"/>
<evidence type="ECO:0000313" key="6">
    <source>
        <dbReference type="EMBL" id="KAH3748500.1"/>
    </source>
</evidence>